<dbReference type="SMART" id="SM00558">
    <property type="entry name" value="JmjC"/>
    <property type="match status" value="1"/>
</dbReference>
<accession>A0A914Z971</accession>
<dbReference type="GO" id="GO:0051864">
    <property type="term" value="F:histone H3K36 demethylase activity"/>
    <property type="evidence" value="ECO:0007669"/>
    <property type="project" value="TreeGrafter"/>
</dbReference>
<organism evidence="2 3">
    <name type="scientific">Panagrolaimus superbus</name>
    <dbReference type="NCBI Taxonomy" id="310955"/>
    <lineage>
        <taxon>Eukaryota</taxon>
        <taxon>Metazoa</taxon>
        <taxon>Ecdysozoa</taxon>
        <taxon>Nematoda</taxon>
        <taxon>Chromadorea</taxon>
        <taxon>Rhabditida</taxon>
        <taxon>Tylenchina</taxon>
        <taxon>Panagrolaimomorpha</taxon>
        <taxon>Panagrolaimoidea</taxon>
        <taxon>Panagrolaimidae</taxon>
        <taxon>Panagrolaimus</taxon>
    </lineage>
</organism>
<proteinExistence type="predicted"/>
<feature type="domain" description="JmjC" evidence="1">
    <location>
        <begin position="50"/>
        <end position="202"/>
    </location>
</feature>
<dbReference type="GO" id="GO:0000785">
    <property type="term" value="C:chromatin"/>
    <property type="evidence" value="ECO:0007669"/>
    <property type="project" value="TreeGrafter"/>
</dbReference>
<dbReference type="PANTHER" id="PTHR10694">
    <property type="entry name" value="LYSINE-SPECIFIC DEMETHYLASE"/>
    <property type="match status" value="1"/>
</dbReference>
<name>A0A914Z971_9BILA</name>
<dbReference type="WBParaSite" id="PSU_v2.g9220.t1">
    <property type="protein sequence ID" value="PSU_v2.g9220.t1"/>
    <property type="gene ID" value="PSU_v2.g9220"/>
</dbReference>
<dbReference type="GO" id="GO:0010468">
    <property type="term" value="P:regulation of gene expression"/>
    <property type="evidence" value="ECO:0007669"/>
    <property type="project" value="TreeGrafter"/>
</dbReference>
<dbReference type="PANTHER" id="PTHR10694:SF7">
    <property type="entry name" value="[HISTONE H3]-TRIMETHYL-L-LYSINE(9) DEMETHYLASE"/>
    <property type="match status" value="1"/>
</dbReference>
<evidence type="ECO:0000313" key="2">
    <source>
        <dbReference type="Proteomes" id="UP000887577"/>
    </source>
</evidence>
<evidence type="ECO:0000259" key="1">
    <source>
        <dbReference type="PROSITE" id="PS51184"/>
    </source>
</evidence>
<keyword evidence="2" id="KW-1185">Reference proteome</keyword>
<dbReference type="AlphaFoldDB" id="A0A914Z971"/>
<dbReference type="PROSITE" id="PS51184">
    <property type="entry name" value="JMJC"/>
    <property type="match status" value="1"/>
</dbReference>
<protein>
    <submittedName>
        <fullName evidence="3">JmjC domain-containing protein</fullName>
    </submittedName>
</protein>
<dbReference type="GO" id="GO:0005634">
    <property type="term" value="C:nucleus"/>
    <property type="evidence" value="ECO:0007669"/>
    <property type="project" value="TreeGrafter"/>
</dbReference>
<reference evidence="3" key="1">
    <citation type="submission" date="2022-11" db="UniProtKB">
        <authorList>
            <consortium name="WormBaseParasite"/>
        </authorList>
    </citation>
    <scope>IDENTIFICATION</scope>
</reference>
<dbReference type="Gene3D" id="2.60.120.650">
    <property type="entry name" value="Cupin"/>
    <property type="match status" value="1"/>
</dbReference>
<sequence>MEEQQRPNEDDEKKTLEYIGSRGNMKQLSGFVYKEHLNFSAMDNAAKTIPGFPVGWNLHNLPGTLTELLIDTLPIYGVSTSNCYAGELGTWSVAHVENGDLLSANLLLEFSAGKAWTGFNPDEEKKINPFLAKGPRKNCISPLLHVDIMFDNEVYHDKSMEWYYCIQRPGDYVITNPMLPILFPMITVKLQEEEKRANALED</sequence>
<dbReference type="InterPro" id="IPR003347">
    <property type="entry name" value="JmjC_dom"/>
</dbReference>
<dbReference type="SUPFAM" id="SSF51197">
    <property type="entry name" value="Clavaminate synthase-like"/>
    <property type="match status" value="1"/>
</dbReference>
<dbReference type="Pfam" id="PF02373">
    <property type="entry name" value="JmjC"/>
    <property type="match status" value="1"/>
</dbReference>
<dbReference type="GO" id="GO:0032454">
    <property type="term" value="F:histone H3K9 demethylase activity"/>
    <property type="evidence" value="ECO:0007669"/>
    <property type="project" value="TreeGrafter"/>
</dbReference>
<dbReference type="Proteomes" id="UP000887577">
    <property type="component" value="Unplaced"/>
</dbReference>
<evidence type="ECO:0000313" key="3">
    <source>
        <dbReference type="WBParaSite" id="PSU_v2.g9220.t1"/>
    </source>
</evidence>